<name>A0A0H2R0B7_9AGAM</name>
<evidence type="ECO:0000313" key="2">
    <source>
        <dbReference type="Proteomes" id="UP000053477"/>
    </source>
</evidence>
<proteinExistence type="predicted"/>
<evidence type="ECO:0000313" key="1">
    <source>
        <dbReference type="EMBL" id="KLO05149.1"/>
    </source>
</evidence>
<gene>
    <name evidence="1" type="ORF">SCHPADRAFT_896489</name>
</gene>
<sequence length="232" mass="25762">MGIPVLAAGGCSIAPPHCNHHFSTTAGPFWVFLVNSERQGARTGKDRGRYEKFFSWLRDLACANVNRPRSILMVLFVLVQPGAWKPPWAAPQGRGFSWGSLLILLVHSLNNSSCAAESTSLGSLAAYWAIPDAAAALHGVGYGLSKFGWPPHPAPEVAGEVQNATFEVALQFEFKSKCFQNLEHPQAVLAKWYSFPAKSHIKPIFIYKHIDYIYMVYVSYQRELDAKVVKLR</sequence>
<dbReference type="AlphaFoldDB" id="A0A0H2R0B7"/>
<reference evidence="1 2" key="1">
    <citation type="submission" date="2015-04" db="EMBL/GenBank/DDBJ databases">
        <title>Complete genome sequence of Schizopora paradoxa KUC8140, a cosmopolitan wood degrader in East Asia.</title>
        <authorList>
            <consortium name="DOE Joint Genome Institute"/>
            <person name="Min B."/>
            <person name="Park H."/>
            <person name="Jang Y."/>
            <person name="Kim J.-J."/>
            <person name="Kim K.H."/>
            <person name="Pangilinan J."/>
            <person name="Lipzen A."/>
            <person name="Riley R."/>
            <person name="Grigoriev I.V."/>
            <person name="Spatafora J.W."/>
            <person name="Choi I.-G."/>
        </authorList>
    </citation>
    <scope>NUCLEOTIDE SEQUENCE [LARGE SCALE GENOMIC DNA]</scope>
    <source>
        <strain evidence="1 2">KUC8140</strain>
    </source>
</reference>
<dbReference type="InParanoid" id="A0A0H2R0B7"/>
<keyword evidence="2" id="KW-1185">Reference proteome</keyword>
<organism evidence="1 2">
    <name type="scientific">Schizopora paradoxa</name>
    <dbReference type="NCBI Taxonomy" id="27342"/>
    <lineage>
        <taxon>Eukaryota</taxon>
        <taxon>Fungi</taxon>
        <taxon>Dikarya</taxon>
        <taxon>Basidiomycota</taxon>
        <taxon>Agaricomycotina</taxon>
        <taxon>Agaricomycetes</taxon>
        <taxon>Hymenochaetales</taxon>
        <taxon>Schizoporaceae</taxon>
        <taxon>Schizopora</taxon>
    </lineage>
</organism>
<accession>A0A0H2R0B7</accession>
<protein>
    <submittedName>
        <fullName evidence="1">Uncharacterized protein</fullName>
    </submittedName>
</protein>
<dbReference type="Proteomes" id="UP000053477">
    <property type="component" value="Unassembled WGS sequence"/>
</dbReference>
<dbReference type="EMBL" id="KQ086354">
    <property type="protein sequence ID" value="KLO05149.1"/>
    <property type="molecule type" value="Genomic_DNA"/>
</dbReference>